<feature type="binding site" evidence="7">
    <location>
        <position position="279"/>
    </location>
    <ligand>
        <name>Zn(2+)</name>
        <dbReference type="ChEBI" id="CHEBI:29105"/>
        <label>2</label>
    </ligand>
</feature>
<dbReference type="GO" id="GO:0004181">
    <property type="term" value="F:metallocarboxypeptidase activity"/>
    <property type="evidence" value="ECO:0007669"/>
    <property type="project" value="InterPro"/>
</dbReference>
<feature type="active site" description="Proton acceptor" evidence="6">
    <location>
        <position position="313"/>
    </location>
</feature>
<evidence type="ECO:0000256" key="7">
    <source>
        <dbReference type="PIRSR" id="PIRSR037217-2"/>
    </source>
</evidence>
<reference evidence="10" key="1">
    <citation type="submission" date="2023-11" db="EMBL/GenBank/DDBJ databases">
        <authorList>
            <person name="De Vega J J."/>
            <person name="De Vega J J."/>
        </authorList>
    </citation>
    <scope>NUCLEOTIDE SEQUENCE</scope>
</reference>
<feature type="binding site" evidence="7">
    <location>
        <position position="606"/>
    </location>
    <ligand>
        <name>Zn(2+)</name>
        <dbReference type="ChEBI" id="CHEBI:29105"/>
        <label>1</label>
    </ligand>
</feature>
<dbReference type="PROSITE" id="PS00758">
    <property type="entry name" value="ARGE_DAPE_CPG2_1"/>
    <property type="match status" value="1"/>
</dbReference>
<feature type="binding site" evidence="7">
    <location>
        <position position="314"/>
    </location>
    <ligand>
        <name>Zn(2+)</name>
        <dbReference type="ChEBI" id="CHEBI:29105"/>
        <label>1</label>
    </ligand>
</feature>
<dbReference type="PROSITE" id="PS00759">
    <property type="entry name" value="ARGE_DAPE_CPG2_2"/>
    <property type="match status" value="1"/>
</dbReference>
<dbReference type="Proteomes" id="UP001295794">
    <property type="component" value="Unassembled WGS sequence"/>
</dbReference>
<sequence>MQTRNPALRNHQIGFRKLVTRSRFNRAAHTAYSSFAPTWPYATQSAGTIPRCYILVLISRMMDHPASWPPTDAKSHFDQLPGAHGPSPRKARSGWGSLAAVAIVGSIVLWCKPSSLLVLHAHPSAVHPHSTPLAQCPQAQPLVPTTHTDLWTTLTALHHTDAFQMRAVQGLGAAVRIPTETFDAMGPVGEDPRWLSRAPFSGHLEAAYPKAHATLSLQRVNTYGLVYTWTGSDPSLKPLLLMGHYDVVPVAPLSVDQWTHPAYSGYFDGESVWGRGSSDDKSGVIGIMTTIETLLEHGFVPRRSIVLSFGFDEEAGGIHGAGHLGPALLELYGPDSFAMIVDEGSGFSDQYGAIFAVPGVAEKGSITVELEVKTPGGHSSVPPEHTSIGVLAALIVELENNPPPAKFETDSTFFQMTACYASHGPDIDTDLRAAILASPSNESARAEAERILSKNKTFRSLFGTTQAVDIVSGGVKSNALPEQAVAYINHRISTKSSVAETVDRDRTILAPVIEKYDLGGGSVELRSPGGLEPAPITPSDGAAFELLSGTIRAAFLKWHDGEIYVAPGMMTGNTDTRFYWDLSKHIFRYGHNNGIGKGDNGMGGIHTVNEHMSASAFIEMITFFTTLVLNLDEAAL</sequence>
<feature type="active site" evidence="6">
    <location>
        <position position="246"/>
    </location>
</feature>
<dbReference type="GO" id="GO:0046872">
    <property type="term" value="F:metal ion binding"/>
    <property type="evidence" value="ECO:0007669"/>
    <property type="project" value="UniProtKB-KW"/>
</dbReference>
<name>A0AAD2GU40_9AGAR</name>
<dbReference type="PANTHER" id="PTHR45962">
    <property type="entry name" value="N-FATTY-ACYL-AMINO ACID SYNTHASE/HYDROLASE PM20D1"/>
    <property type="match status" value="1"/>
</dbReference>
<dbReference type="Gene3D" id="3.40.630.10">
    <property type="entry name" value="Zn peptidases"/>
    <property type="match status" value="1"/>
</dbReference>
<evidence type="ECO:0000256" key="3">
    <source>
        <dbReference type="ARBA" id="ARBA00022723"/>
    </source>
</evidence>
<feature type="binding site" evidence="7">
    <location>
        <position position="244"/>
    </location>
    <ligand>
        <name>Zn(2+)</name>
        <dbReference type="ChEBI" id="CHEBI:29105"/>
        <label>2</label>
    </ligand>
</feature>
<dbReference type="InterPro" id="IPR001261">
    <property type="entry name" value="ArgE/DapE_CS"/>
</dbReference>
<keyword evidence="3 7" id="KW-0479">Metal-binding</keyword>
<feature type="binding site" evidence="7">
    <location>
        <position position="279"/>
    </location>
    <ligand>
        <name>Zn(2+)</name>
        <dbReference type="ChEBI" id="CHEBI:29105"/>
        <label>1</label>
    </ligand>
</feature>
<keyword evidence="11" id="KW-1185">Reference proteome</keyword>
<dbReference type="GO" id="GO:0051603">
    <property type="term" value="P:proteolysis involved in protein catabolic process"/>
    <property type="evidence" value="ECO:0007669"/>
    <property type="project" value="TreeGrafter"/>
</dbReference>
<evidence type="ECO:0000259" key="9">
    <source>
        <dbReference type="Pfam" id="PF07687"/>
    </source>
</evidence>
<comment type="similarity">
    <text evidence="1">Belongs to the peptidase M20A family.</text>
</comment>
<accession>A0AAD2GU40</accession>
<dbReference type="Gene3D" id="1.10.150.900">
    <property type="match status" value="1"/>
</dbReference>
<gene>
    <name evidence="10" type="ORF">MYCIT1_LOCUS2495</name>
</gene>
<evidence type="ECO:0000256" key="6">
    <source>
        <dbReference type="PIRSR" id="PIRSR037217-1"/>
    </source>
</evidence>
<dbReference type="InterPro" id="IPR047177">
    <property type="entry name" value="Pept_M20A"/>
</dbReference>
<comment type="caution">
    <text evidence="10">The sequence shown here is derived from an EMBL/GenBank/DDBJ whole genome shotgun (WGS) entry which is preliminary data.</text>
</comment>
<evidence type="ECO:0000256" key="1">
    <source>
        <dbReference type="ARBA" id="ARBA00006247"/>
    </source>
</evidence>
<evidence type="ECO:0000313" key="11">
    <source>
        <dbReference type="Proteomes" id="UP001295794"/>
    </source>
</evidence>
<dbReference type="SUPFAM" id="SSF55031">
    <property type="entry name" value="Bacterial exopeptidase dimerisation domain"/>
    <property type="match status" value="1"/>
</dbReference>
<keyword evidence="5 7" id="KW-0862">Zinc</keyword>
<dbReference type="Pfam" id="PF01546">
    <property type="entry name" value="Peptidase_M20"/>
    <property type="match status" value="1"/>
</dbReference>
<evidence type="ECO:0000256" key="2">
    <source>
        <dbReference type="ARBA" id="ARBA00022670"/>
    </source>
</evidence>
<feature type="domain" description="Peptidase M20 dimerisation" evidence="9">
    <location>
        <begin position="360"/>
        <end position="512"/>
    </location>
</feature>
<proteinExistence type="inferred from homology"/>
<keyword evidence="2" id="KW-0645">Protease</keyword>
<dbReference type="AlphaFoldDB" id="A0AAD2GU40"/>
<dbReference type="SUPFAM" id="SSF53187">
    <property type="entry name" value="Zn-dependent exopeptidases"/>
    <property type="match status" value="1"/>
</dbReference>
<dbReference type="CDD" id="cd05674">
    <property type="entry name" value="M20_yscS"/>
    <property type="match status" value="1"/>
</dbReference>
<dbReference type="InterPro" id="IPR011650">
    <property type="entry name" value="Peptidase_M20_dimer"/>
</dbReference>
<dbReference type="PANTHER" id="PTHR45962:SF1">
    <property type="entry name" value="N-FATTY-ACYL-AMINO ACID SYNTHASE_HYDROLASE PM20D1"/>
    <property type="match status" value="1"/>
</dbReference>
<evidence type="ECO:0000313" key="10">
    <source>
        <dbReference type="EMBL" id="CAK5263190.1"/>
    </source>
</evidence>
<dbReference type="Gene3D" id="3.30.70.360">
    <property type="match status" value="1"/>
</dbReference>
<keyword evidence="4" id="KW-0378">Hydrolase</keyword>
<feature type="region of interest" description="Disordered" evidence="8">
    <location>
        <begin position="69"/>
        <end position="91"/>
    </location>
</feature>
<evidence type="ECO:0000256" key="5">
    <source>
        <dbReference type="ARBA" id="ARBA00022833"/>
    </source>
</evidence>
<dbReference type="GO" id="GO:0000328">
    <property type="term" value="C:fungal-type vacuole lumen"/>
    <property type="evidence" value="ECO:0007669"/>
    <property type="project" value="TreeGrafter"/>
</dbReference>
<evidence type="ECO:0000256" key="8">
    <source>
        <dbReference type="SAM" id="MobiDB-lite"/>
    </source>
</evidence>
<organism evidence="10 11">
    <name type="scientific">Mycena citricolor</name>
    <dbReference type="NCBI Taxonomy" id="2018698"/>
    <lineage>
        <taxon>Eukaryota</taxon>
        <taxon>Fungi</taxon>
        <taxon>Dikarya</taxon>
        <taxon>Basidiomycota</taxon>
        <taxon>Agaricomycotina</taxon>
        <taxon>Agaricomycetes</taxon>
        <taxon>Agaricomycetidae</taxon>
        <taxon>Agaricales</taxon>
        <taxon>Marasmiineae</taxon>
        <taxon>Mycenaceae</taxon>
        <taxon>Mycena</taxon>
    </lineage>
</organism>
<feature type="binding site" evidence="7">
    <location>
        <position position="342"/>
    </location>
    <ligand>
        <name>Zn(2+)</name>
        <dbReference type="ChEBI" id="CHEBI:29105"/>
        <label>2</label>
    </ligand>
</feature>
<evidence type="ECO:0000256" key="4">
    <source>
        <dbReference type="ARBA" id="ARBA00022801"/>
    </source>
</evidence>
<dbReference type="PIRSF" id="PIRSF037217">
    <property type="entry name" value="Carboxypeptidase_S"/>
    <property type="match status" value="1"/>
</dbReference>
<dbReference type="InterPro" id="IPR017141">
    <property type="entry name" value="Pept_M20_carboxypep"/>
</dbReference>
<dbReference type="InterPro" id="IPR036264">
    <property type="entry name" value="Bact_exopeptidase_dim_dom"/>
</dbReference>
<dbReference type="EMBL" id="CAVNYO010000035">
    <property type="protein sequence ID" value="CAK5263190.1"/>
    <property type="molecule type" value="Genomic_DNA"/>
</dbReference>
<dbReference type="InterPro" id="IPR002933">
    <property type="entry name" value="Peptidase_M20"/>
</dbReference>
<protein>
    <recommendedName>
        <fullName evidence="9">Peptidase M20 dimerisation domain-containing protein</fullName>
    </recommendedName>
</protein>
<dbReference type="Pfam" id="PF07687">
    <property type="entry name" value="M20_dimer"/>
    <property type="match status" value="1"/>
</dbReference>